<dbReference type="OrthoDB" id="9771112at2"/>
<accession>A0A5C7FFP2</accession>
<name>A0A5C7FFP2_9BACT</name>
<keyword evidence="3" id="KW-0732">Signal</keyword>
<evidence type="ECO:0000256" key="1">
    <source>
        <dbReference type="PROSITE-ProRule" id="PRU00339"/>
    </source>
</evidence>
<keyword evidence="2" id="KW-1133">Transmembrane helix</keyword>
<sequence length="892" mass="97795">MKFTLLRPALLGLCLLCTVMLTAQEEWEDPLARTEYDSLLRLAENYPNDSVSRKSYLLHQAGRRAYAGGVYQLAVDATRQALMLRQTDEQVHMDGLLVSAFNIGSYLSTMGNYSEANDYYTMVIDRAPNRKEGVALFQLASNYGAMGRFPAGERAFSAAAKLPPFNDDGYSAAMLKQGAALLQLDKNSQEGARAAIGLLEEAVSLFEEYDDTDAQIMQALYQSGWAYSDVGNYEASIHQLKKAEVIADQLGVEGWERAPILTNLGLTYRRMGQPERALAYYRSALAAEEVEELVPPDKAVATDYDNISTLMLSLGKPDSALHYASKALSWRLPDFKPASALVNPSVGQMTEGHLDLLIYLSDKARAHRAIAERGDTEHYEYALATYRRADELLDRMRQNQLLEDTRTYWRADARKLYEEAIDIAKAAGDPVSMFYFLEKARARLLLDELSATRAEDHLPEDVLERLQAAVASSRRPGSSTAESLRFRSLQDSVFAAFPAYAAARVGSPPPDPAQLGYIIGNRTLIEFFVGKDQTVALVWAADRGLEFIELAPPSAWEEDLRLFRASLLTPGEDFSAQSASNLYQQLVVPLELPANGALTIVPDGDLYLLPFGALLREAPSPGDSYQYWPWLARSYDIHYAFSVQLLDVAKQQRGRGNGRALALAPVAHLTGGDVLPRKLELPATLRTLRHLAGVFPTDTLVNAAANAAAFREKVDDYSLIHLGTHAYLDEGGSFLLHDAVNPRYSAEQLTAHNFSADLVVVGACETGLGEALYGEGVASLGRGFARRGAPGIAMSLWSINDGATADLLNGMYDELAAGKGPSAALSAAGTRYRDEVTNPAFGHPYYWAGLVYYGPDMAIDLGRRAGVRWPWALGVLGLGAVLLFLRRGRQLA</sequence>
<dbReference type="SUPFAM" id="SSF81901">
    <property type="entry name" value="HCP-like"/>
    <property type="match status" value="1"/>
</dbReference>
<keyword evidence="6" id="KW-1185">Reference proteome</keyword>
<dbReference type="RefSeq" id="WP_147930306.1">
    <property type="nucleotide sequence ID" value="NZ_VOXD01000010.1"/>
</dbReference>
<dbReference type="Pfam" id="PF13181">
    <property type="entry name" value="TPR_8"/>
    <property type="match status" value="1"/>
</dbReference>
<dbReference type="PANTHER" id="PTHR10098:SF108">
    <property type="entry name" value="TETRATRICOPEPTIDE REPEAT PROTEIN 28"/>
    <property type="match status" value="1"/>
</dbReference>
<feature type="repeat" description="TPR" evidence="1">
    <location>
        <begin position="97"/>
        <end position="130"/>
    </location>
</feature>
<protein>
    <submittedName>
        <fullName evidence="5">CHAT domain-containing protein</fullName>
    </submittedName>
</protein>
<evidence type="ECO:0000313" key="5">
    <source>
        <dbReference type="EMBL" id="TXF89986.1"/>
    </source>
</evidence>
<dbReference type="Pfam" id="PF12770">
    <property type="entry name" value="CHAT"/>
    <property type="match status" value="1"/>
</dbReference>
<keyword evidence="2" id="KW-0472">Membrane</keyword>
<feature type="transmembrane region" description="Helical" evidence="2">
    <location>
        <begin position="869"/>
        <end position="885"/>
    </location>
</feature>
<comment type="caution">
    <text evidence="5">The sequence shown here is derived from an EMBL/GenBank/DDBJ whole genome shotgun (WGS) entry which is preliminary data.</text>
</comment>
<keyword evidence="2" id="KW-0812">Transmembrane</keyword>
<dbReference type="Proteomes" id="UP000321907">
    <property type="component" value="Unassembled WGS sequence"/>
</dbReference>
<dbReference type="Gene3D" id="1.25.40.10">
    <property type="entry name" value="Tetratricopeptide repeat domain"/>
    <property type="match status" value="2"/>
</dbReference>
<proteinExistence type="predicted"/>
<reference evidence="5 6" key="1">
    <citation type="submission" date="2019-08" db="EMBL/GenBank/DDBJ databases">
        <title>Lewinella sp. strain SSH13 Genome sequencing and assembly.</title>
        <authorList>
            <person name="Kim I."/>
        </authorList>
    </citation>
    <scope>NUCLEOTIDE SEQUENCE [LARGE SCALE GENOMIC DNA]</scope>
    <source>
        <strain evidence="5 6">SSH13</strain>
    </source>
</reference>
<feature type="repeat" description="TPR" evidence="1">
    <location>
        <begin position="258"/>
        <end position="291"/>
    </location>
</feature>
<dbReference type="InterPro" id="IPR011990">
    <property type="entry name" value="TPR-like_helical_dom_sf"/>
</dbReference>
<dbReference type="InterPro" id="IPR024983">
    <property type="entry name" value="CHAT_dom"/>
</dbReference>
<evidence type="ECO:0000259" key="4">
    <source>
        <dbReference type="Pfam" id="PF12770"/>
    </source>
</evidence>
<dbReference type="PROSITE" id="PS50005">
    <property type="entry name" value="TPR"/>
    <property type="match status" value="2"/>
</dbReference>
<keyword evidence="1" id="KW-0802">TPR repeat</keyword>
<dbReference type="EMBL" id="VOXD01000010">
    <property type="protein sequence ID" value="TXF89986.1"/>
    <property type="molecule type" value="Genomic_DNA"/>
</dbReference>
<feature type="signal peptide" evidence="3">
    <location>
        <begin position="1"/>
        <end position="23"/>
    </location>
</feature>
<dbReference type="PANTHER" id="PTHR10098">
    <property type="entry name" value="RAPSYN-RELATED"/>
    <property type="match status" value="1"/>
</dbReference>
<evidence type="ECO:0000256" key="2">
    <source>
        <dbReference type="SAM" id="Phobius"/>
    </source>
</evidence>
<dbReference type="Pfam" id="PF13424">
    <property type="entry name" value="TPR_12"/>
    <property type="match status" value="1"/>
</dbReference>
<organism evidence="5 6">
    <name type="scientific">Neolewinella aurantiaca</name>
    <dbReference type="NCBI Taxonomy" id="2602767"/>
    <lineage>
        <taxon>Bacteria</taxon>
        <taxon>Pseudomonadati</taxon>
        <taxon>Bacteroidota</taxon>
        <taxon>Saprospiria</taxon>
        <taxon>Saprospirales</taxon>
        <taxon>Lewinellaceae</taxon>
        <taxon>Neolewinella</taxon>
    </lineage>
</organism>
<evidence type="ECO:0000313" key="6">
    <source>
        <dbReference type="Proteomes" id="UP000321907"/>
    </source>
</evidence>
<feature type="chain" id="PRO_5023015266" evidence="3">
    <location>
        <begin position="24"/>
        <end position="892"/>
    </location>
</feature>
<dbReference type="SMART" id="SM00028">
    <property type="entry name" value="TPR"/>
    <property type="match status" value="4"/>
</dbReference>
<evidence type="ECO:0000256" key="3">
    <source>
        <dbReference type="SAM" id="SignalP"/>
    </source>
</evidence>
<feature type="domain" description="CHAT" evidence="4">
    <location>
        <begin position="578"/>
        <end position="854"/>
    </location>
</feature>
<gene>
    <name evidence="5" type="ORF">FUA23_08520</name>
</gene>
<dbReference type="AlphaFoldDB" id="A0A5C7FFP2"/>
<dbReference type="InterPro" id="IPR019734">
    <property type="entry name" value="TPR_rpt"/>
</dbReference>